<dbReference type="EMBL" id="AMLP01000134">
    <property type="protein sequence ID" value="ELS54445.1"/>
    <property type="molecule type" value="Genomic_DNA"/>
</dbReference>
<sequence length="852" mass="90824">MRLQHTAVGPHDPAHDRLVHRVSPGVRPAHLDPYDLTALGRRDDDGVVQVTARRHGRVAGRVDAGDIRDEMRERGGEALRVDLRLDGRGVHGELHPSRPDELDGPVDTGGDDGVEHHLRTGDPAATRVEALVLEDVVDQSRDARVTGRQVMQHLIGLGPQLPRVVRGERGQLTAKFVERTAQRTSEQGQQLFVPPGEGLVPVLLPLPEGGIPLLARGELLLVPFLELLKFRHMLLPQGGQLGGVLLGEPLQLLLVPLLRGGLLLGEGVVGPTVGEGHHGADELLTVTHGRGRQVDGHLVARLGPQHLPTHPVLAPRTQGVGERRLLVREGRPVGTGVQHEGVQLPPAQVTGPVTQYLSGGRIDEYDPPVGVGPDDAFRRGPQDHLGLPLRTRQLGLGVDGPGQIPYDEHEQLVTAVAVAVVGLLPVLKIRGRDLDRELAAVRPPGHHPGRLGPPLRVHVVGPPHGSGDQLGVEVRQQIEQPAPDQRGPGRLEGLQRDGVGVDDGPIGVDQHQRIGKRVEYGCEASSASGWPAAHETLPPCYRTLPTARAILPTGPRRVTRGSLRAGVALATPDERDVARRSDPERMTACAYVLPAPCQLPSGFLPASRDLRGTFTEPVLPPWKACTNTYRTPCFPDERGHGSRLPLLTQVGKERYEPVPPGDLTPVRAVVPRVHGTPGPGPRDMRGGRPAVLHGAEAAPGDRSEGVLAPPGASLQRGTGPAHVRVIAAARMAVQLVRPVGHAVTAVAHGHGEVISGPARALEGRRRQGRRCEGRRRQGGQRRGRCGHGGEGRADDDGTGGGEENPPQSPPPTGTSGTSGTVDLQHDLTNAAHPRTLRPCPRRRRALPCGLPA</sequence>
<reference evidence="2 3" key="1">
    <citation type="journal article" date="2013" name="Genome Announc.">
        <title>Draft Genome Sequence of Streptomyces viridochromogenes Strain Tu57, Producer of Avilamycin.</title>
        <authorList>
            <person name="Gruning B.A."/>
            <person name="Erxleben A."/>
            <person name="Hahnlein A."/>
            <person name="Gunther S."/>
        </authorList>
    </citation>
    <scope>NUCLEOTIDE SEQUENCE [LARGE SCALE GENOMIC DNA]</scope>
    <source>
        <strain evidence="2 3">Tue57</strain>
    </source>
</reference>
<feature type="compositionally biased region" description="Basic and acidic residues" evidence="1">
    <location>
        <begin position="761"/>
        <end position="775"/>
    </location>
</feature>
<gene>
    <name evidence="2" type="ORF">STVIR_4504</name>
</gene>
<dbReference type="PATRIC" id="fig|1160705.3.peg.4456"/>
<feature type="compositionally biased region" description="Basic residues" evidence="1">
    <location>
        <begin position="776"/>
        <end position="785"/>
    </location>
</feature>
<feature type="region of interest" description="Disordered" evidence="1">
    <location>
        <begin position="756"/>
        <end position="852"/>
    </location>
</feature>
<dbReference type="Proteomes" id="UP000011205">
    <property type="component" value="Unassembled WGS sequence"/>
</dbReference>
<comment type="caution">
    <text evidence="2">The sequence shown here is derived from an EMBL/GenBank/DDBJ whole genome shotgun (WGS) entry which is preliminary data.</text>
</comment>
<evidence type="ECO:0000313" key="3">
    <source>
        <dbReference type="Proteomes" id="UP000011205"/>
    </source>
</evidence>
<accession>L8PDE3</accession>
<evidence type="ECO:0000256" key="1">
    <source>
        <dbReference type="SAM" id="MobiDB-lite"/>
    </source>
</evidence>
<dbReference type="AlphaFoldDB" id="L8PDE3"/>
<name>L8PDE3_STRVR</name>
<feature type="region of interest" description="Disordered" evidence="1">
    <location>
        <begin position="656"/>
        <end position="717"/>
    </location>
</feature>
<feature type="compositionally biased region" description="Basic and acidic residues" evidence="1">
    <location>
        <begin position="89"/>
        <end position="101"/>
    </location>
</feature>
<evidence type="ECO:0000313" key="2">
    <source>
        <dbReference type="EMBL" id="ELS54445.1"/>
    </source>
</evidence>
<proteinExistence type="predicted"/>
<organism evidence="2 3">
    <name type="scientific">Streptomyces viridochromogenes Tue57</name>
    <dbReference type="NCBI Taxonomy" id="1160705"/>
    <lineage>
        <taxon>Bacteria</taxon>
        <taxon>Bacillati</taxon>
        <taxon>Actinomycetota</taxon>
        <taxon>Actinomycetes</taxon>
        <taxon>Kitasatosporales</taxon>
        <taxon>Streptomycetaceae</taxon>
        <taxon>Streptomyces</taxon>
    </lineage>
</organism>
<protein>
    <submittedName>
        <fullName evidence="2">Uncharacterized protein</fullName>
    </submittedName>
</protein>
<feature type="region of interest" description="Disordered" evidence="1">
    <location>
        <begin position="89"/>
        <end position="108"/>
    </location>
</feature>